<feature type="compositionally biased region" description="Basic and acidic residues" evidence="1">
    <location>
        <begin position="1"/>
        <end position="24"/>
    </location>
</feature>
<evidence type="ECO:0000313" key="2">
    <source>
        <dbReference type="EMBL" id="EFI91778.1"/>
    </source>
</evidence>
<dbReference type="InParanoid" id="D8QJU7"/>
<evidence type="ECO:0000256" key="1">
    <source>
        <dbReference type="SAM" id="MobiDB-lite"/>
    </source>
</evidence>
<organism evidence="3">
    <name type="scientific">Schizophyllum commune (strain H4-8 / FGSC 9210)</name>
    <name type="common">Split gill fungus</name>
    <dbReference type="NCBI Taxonomy" id="578458"/>
    <lineage>
        <taxon>Eukaryota</taxon>
        <taxon>Fungi</taxon>
        <taxon>Dikarya</taxon>
        <taxon>Basidiomycota</taxon>
        <taxon>Agaricomycotina</taxon>
        <taxon>Agaricomycetes</taxon>
        <taxon>Agaricomycetidae</taxon>
        <taxon>Agaricales</taxon>
        <taxon>Schizophyllaceae</taxon>
        <taxon>Schizophyllum</taxon>
    </lineage>
</organism>
<feature type="region of interest" description="Disordered" evidence="1">
    <location>
        <begin position="1"/>
        <end position="38"/>
    </location>
</feature>
<gene>
    <name evidence="2" type="ORF">SCHCODRAFT_86186</name>
</gene>
<accession>D8QJU7</accession>
<reference evidence="2 3" key="1">
    <citation type="journal article" date="2010" name="Nat. Biotechnol.">
        <title>Genome sequence of the model mushroom Schizophyllum commune.</title>
        <authorList>
            <person name="Ohm R.A."/>
            <person name="de Jong J.F."/>
            <person name="Lugones L.G."/>
            <person name="Aerts A."/>
            <person name="Kothe E."/>
            <person name="Stajich J.E."/>
            <person name="de Vries R.P."/>
            <person name="Record E."/>
            <person name="Levasseur A."/>
            <person name="Baker S.E."/>
            <person name="Bartholomew K.A."/>
            <person name="Coutinho P.M."/>
            <person name="Erdmann S."/>
            <person name="Fowler T.J."/>
            <person name="Gathman A.C."/>
            <person name="Lombard V."/>
            <person name="Henrissat B."/>
            <person name="Knabe N."/>
            <person name="Kuees U."/>
            <person name="Lilly W.W."/>
            <person name="Lindquist E."/>
            <person name="Lucas S."/>
            <person name="Magnuson J.K."/>
            <person name="Piumi F."/>
            <person name="Raudaskoski M."/>
            <person name="Salamov A."/>
            <person name="Schmutz J."/>
            <person name="Schwarze F.W.M.R."/>
            <person name="vanKuyk P.A."/>
            <person name="Horton J.S."/>
            <person name="Grigoriev I.V."/>
            <person name="Woesten H.A.B."/>
        </authorList>
    </citation>
    <scope>NUCLEOTIDE SEQUENCE [LARGE SCALE GENOMIC DNA]</scope>
    <source>
        <strain evidence="3">H4-8 / FGSC 9210</strain>
    </source>
</reference>
<sequence>MDRRERGTRQRLRIGERRWTYESRPKRRSSSSASRRSRIIANLRGRGTSLVRMRWPHRLRRSDPSSVVVCNPLFIRFVADPPTSNTTNSYLEAIHHHILIHASILTSVPDTPSDSLQTR</sequence>
<protein>
    <submittedName>
        <fullName evidence="2">Expressed protein</fullName>
    </submittedName>
</protein>
<name>D8QJU7_SCHCM</name>
<proteinExistence type="predicted"/>
<dbReference type="AlphaFoldDB" id="D8QJU7"/>
<dbReference type="HOGENOM" id="CLU_2062815_0_0_1"/>
<dbReference type="Proteomes" id="UP000007431">
    <property type="component" value="Unassembled WGS sequence"/>
</dbReference>
<dbReference type="EMBL" id="GL377315">
    <property type="protein sequence ID" value="EFI91778.1"/>
    <property type="molecule type" value="Genomic_DNA"/>
</dbReference>
<keyword evidence="3" id="KW-1185">Reference proteome</keyword>
<evidence type="ECO:0000313" key="3">
    <source>
        <dbReference type="Proteomes" id="UP000007431"/>
    </source>
</evidence>